<dbReference type="AlphaFoldDB" id="A0A953NA06"/>
<proteinExistence type="predicted"/>
<name>A0A953NA06_9BURK</name>
<dbReference type="RefSeq" id="WP_259661411.1">
    <property type="nucleotide sequence ID" value="NZ_JAHXRI010000007.1"/>
</dbReference>
<reference evidence="1" key="1">
    <citation type="submission" date="2021-07" db="EMBL/GenBank/DDBJ databases">
        <title>New genus and species of the family Alcaligenaceae.</title>
        <authorList>
            <person name="Hahn M.W."/>
        </authorList>
    </citation>
    <scope>NUCLEOTIDE SEQUENCE</scope>
    <source>
        <strain evidence="1">LF4-65</strain>
    </source>
</reference>
<keyword evidence="1" id="KW-0489">Methyltransferase</keyword>
<dbReference type="GO" id="GO:0032259">
    <property type="term" value="P:methylation"/>
    <property type="evidence" value="ECO:0007669"/>
    <property type="project" value="UniProtKB-KW"/>
</dbReference>
<protein>
    <submittedName>
        <fullName evidence="1">FkbM family methyltransferase</fullName>
    </submittedName>
</protein>
<accession>A0A953NA06</accession>
<gene>
    <name evidence="1" type="ORF">KZZ10_10165</name>
</gene>
<sequence>MNSNHIINLLSLLTPRDILDFKKIRIGAPNDGGYVVLDKLNPTQKIFSYGLSWNLAFDYDLAQRGHNVYMFDHTIESLTVQHPYFHWAKEGISTETDVLGPMSTLEDHLSKFAAQEKNIILKMDIEGVEWKVLEKAPLETLLCAEQIILELHDFRKIKEEAWYASAYTALKKLTDNFLLFHVHANNCAPIVLVDNIAVADVLEVSFVRKDLVTSTQSQTFYPTHLDAPNNVDAPDLALLFYPFLPTSSDSASFLIKNIFYRLNMQLEYRRLINEK</sequence>
<evidence type="ECO:0000313" key="1">
    <source>
        <dbReference type="EMBL" id="MBZ1351009.1"/>
    </source>
</evidence>
<dbReference type="EMBL" id="JAHXRI010000007">
    <property type="protein sequence ID" value="MBZ1351009.1"/>
    <property type="molecule type" value="Genomic_DNA"/>
</dbReference>
<keyword evidence="1" id="KW-0808">Transferase</keyword>
<keyword evidence="2" id="KW-1185">Reference proteome</keyword>
<dbReference type="Proteomes" id="UP000739565">
    <property type="component" value="Unassembled WGS sequence"/>
</dbReference>
<comment type="caution">
    <text evidence="1">The sequence shown here is derived from an EMBL/GenBank/DDBJ whole genome shotgun (WGS) entry which is preliminary data.</text>
</comment>
<organism evidence="1 2">
    <name type="scientific">Zwartia hollandica</name>
    <dbReference type="NCBI Taxonomy" id="324606"/>
    <lineage>
        <taxon>Bacteria</taxon>
        <taxon>Pseudomonadati</taxon>
        <taxon>Pseudomonadota</taxon>
        <taxon>Betaproteobacteria</taxon>
        <taxon>Burkholderiales</taxon>
        <taxon>Alcaligenaceae</taxon>
        <taxon>Zwartia</taxon>
    </lineage>
</organism>
<dbReference type="GO" id="GO:0008168">
    <property type="term" value="F:methyltransferase activity"/>
    <property type="evidence" value="ECO:0007669"/>
    <property type="project" value="UniProtKB-KW"/>
</dbReference>
<dbReference type="InterPro" id="IPR026913">
    <property type="entry name" value="METTL24"/>
</dbReference>
<evidence type="ECO:0000313" key="2">
    <source>
        <dbReference type="Proteomes" id="UP000739565"/>
    </source>
</evidence>
<dbReference type="PANTHER" id="PTHR32026:SF27">
    <property type="entry name" value="METHYLTRANSFERASE FKBM DOMAIN-CONTAINING PROTEIN-RELATED"/>
    <property type="match status" value="1"/>
</dbReference>
<dbReference type="PANTHER" id="PTHR32026">
    <property type="entry name" value="METHYLTRANSFERASE-LIKE PROTEIN 24"/>
    <property type="match status" value="1"/>
</dbReference>